<evidence type="ECO:0000259" key="1">
    <source>
        <dbReference type="Pfam" id="PF17775"/>
    </source>
</evidence>
<dbReference type="Gene3D" id="3.10.450.50">
    <property type="match status" value="1"/>
</dbReference>
<dbReference type="EMBL" id="CP121252">
    <property type="protein sequence ID" value="WFP16087.1"/>
    <property type="molecule type" value="Genomic_DNA"/>
</dbReference>
<dbReference type="Pfam" id="PF17775">
    <property type="entry name" value="YchJ_M-like"/>
    <property type="match status" value="1"/>
</dbReference>
<dbReference type="SUPFAM" id="SSF54427">
    <property type="entry name" value="NTF2-like"/>
    <property type="match status" value="1"/>
</dbReference>
<dbReference type="InterPro" id="IPR048469">
    <property type="entry name" value="YchJ-like_M"/>
</dbReference>
<name>A0ABY8H4M5_9MICC</name>
<dbReference type="RefSeq" id="WP_278157250.1">
    <property type="nucleotide sequence ID" value="NZ_CP121252.1"/>
</dbReference>
<evidence type="ECO:0000313" key="2">
    <source>
        <dbReference type="EMBL" id="WFP16087.1"/>
    </source>
</evidence>
<keyword evidence="3" id="KW-1185">Reference proteome</keyword>
<evidence type="ECO:0000313" key="3">
    <source>
        <dbReference type="Proteomes" id="UP001219037"/>
    </source>
</evidence>
<accession>A0ABY8H4M5</accession>
<dbReference type="InterPro" id="IPR032710">
    <property type="entry name" value="NTF2-like_dom_sf"/>
</dbReference>
<protein>
    <submittedName>
        <fullName evidence="2">YchJ family metal-binding protein</fullName>
    </submittedName>
</protein>
<organism evidence="2 3">
    <name type="scientific">Citricoccus muralis</name>
    <dbReference type="NCBI Taxonomy" id="169134"/>
    <lineage>
        <taxon>Bacteria</taxon>
        <taxon>Bacillati</taxon>
        <taxon>Actinomycetota</taxon>
        <taxon>Actinomycetes</taxon>
        <taxon>Micrococcales</taxon>
        <taxon>Micrococcaceae</taxon>
        <taxon>Citricoccus</taxon>
    </lineage>
</organism>
<sequence length="135" mass="15042">MPRDDDPCLCGAEAVWTECCGAVLAGRRDAATAEALMRSRYCAFVVGDAEYLLASWASATRPQQLSLEPGIDWRRLRILDTVAGSPEDETGVVEFVAHYREPDGTRAMQRERSRFLREGEARAWRYLDAAELSTG</sequence>
<feature type="domain" description="YchJ-like middle NTF2-like" evidence="1">
    <location>
        <begin position="32"/>
        <end position="129"/>
    </location>
</feature>
<gene>
    <name evidence="2" type="ORF">P8192_11910</name>
</gene>
<reference evidence="2 3" key="1">
    <citation type="submission" date="2023-04" db="EMBL/GenBank/DDBJ databases">
        <title>Funneling lignin-derived compounds into biodiesel using alkali-halophilic Citricoccus sp. P2.</title>
        <authorList>
            <person name="Luo C.-B."/>
        </authorList>
    </citation>
    <scope>NUCLEOTIDE SEQUENCE [LARGE SCALE GENOMIC DNA]</scope>
    <source>
        <strain evidence="2 3">P2</strain>
    </source>
</reference>
<dbReference type="Proteomes" id="UP001219037">
    <property type="component" value="Chromosome"/>
</dbReference>
<proteinExistence type="predicted"/>